<gene>
    <name evidence="1" type="ORF">Pint_13866</name>
</gene>
<evidence type="ECO:0000313" key="1">
    <source>
        <dbReference type="EMBL" id="KAJ0031183.1"/>
    </source>
</evidence>
<sequence length="438" mass="47529">MDDERLVYSVDEAFTYVGFGKYQVVVLLYAGLGYLAEIMILSFIGPAIKKGFPGVALVASVTGLTSAFSPNYITLVTLRGLVGFGLGGGSVFVSWFLEFVPASNRGMWMIVMELSWTLGTIFEASLAWIVMPRLNWRWLLALSSLPSFAVLLLHGLVPESPRYLCMAGQTADAHCVLENIALKNGKKLPSGMLLPDNIARLDNEFSFPEHNPLLSSSANKTTQFKSGFSPIYSLFSSRLIRTTFLLWVLFFAQTFLYYGVILLTSELSVEQSECGLALSLQNARDASLYIEVFITSLAELPGLLISAVILDRVGRKMSMTVLSVLTFIFLIPLVIRQEVTLTTGLLFGARMFVNGSSTVACIYALEVYPTSVRATGSGIANGVGIVGGMICPLVAVALVTGCHQPAAVILLEVLTVLSIVCVLLLPFETRGRELADTL</sequence>
<proteinExistence type="predicted"/>
<organism evidence="1 2">
    <name type="scientific">Pistacia integerrima</name>
    <dbReference type="NCBI Taxonomy" id="434235"/>
    <lineage>
        <taxon>Eukaryota</taxon>
        <taxon>Viridiplantae</taxon>
        <taxon>Streptophyta</taxon>
        <taxon>Embryophyta</taxon>
        <taxon>Tracheophyta</taxon>
        <taxon>Spermatophyta</taxon>
        <taxon>Magnoliopsida</taxon>
        <taxon>eudicotyledons</taxon>
        <taxon>Gunneridae</taxon>
        <taxon>Pentapetalae</taxon>
        <taxon>rosids</taxon>
        <taxon>malvids</taxon>
        <taxon>Sapindales</taxon>
        <taxon>Anacardiaceae</taxon>
        <taxon>Pistacia</taxon>
    </lineage>
</organism>
<accession>A0ACC0YAV1</accession>
<protein>
    <submittedName>
        <fullName evidence="1">Uncharacterized protein</fullName>
    </submittedName>
</protein>
<dbReference type="Proteomes" id="UP001163603">
    <property type="component" value="Chromosome 8"/>
</dbReference>
<comment type="caution">
    <text evidence="1">The sequence shown here is derived from an EMBL/GenBank/DDBJ whole genome shotgun (WGS) entry which is preliminary data.</text>
</comment>
<reference evidence="2" key="1">
    <citation type="journal article" date="2023" name="G3 (Bethesda)">
        <title>Genome assembly and association tests identify interacting loci associated with vigor, precocity, and sex in interspecific pistachio rootstocks.</title>
        <authorList>
            <person name="Palmer W."/>
            <person name="Jacygrad E."/>
            <person name="Sagayaradj S."/>
            <person name="Cavanaugh K."/>
            <person name="Han R."/>
            <person name="Bertier L."/>
            <person name="Beede B."/>
            <person name="Kafkas S."/>
            <person name="Golino D."/>
            <person name="Preece J."/>
            <person name="Michelmore R."/>
        </authorList>
    </citation>
    <scope>NUCLEOTIDE SEQUENCE [LARGE SCALE GENOMIC DNA]</scope>
</reference>
<evidence type="ECO:0000313" key="2">
    <source>
        <dbReference type="Proteomes" id="UP001163603"/>
    </source>
</evidence>
<dbReference type="EMBL" id="CM047743">
    <property type="protein sequence ID" value="KAJ0031183.1"/>
    <property type="molecule type" value="Genomic_DNA"/>
</dbReference>
<name>A0ACC0YAV1_9ROSI</name>
<keyword evidence="2" id="KW-1185">Reference proteome</keyword>